<proteinExistence type="predicted"/>
<dbReference type="Pfam" id="PF02635">
    <property type="entry name" value="DsrE"/>
    <property type="match status" value="1"/>
</dbReference>
<accession>A0AAE3MB87</accession>
<evidence type="ECO:0000313" key="2">
    <source>
        <dbReference type="Proteomes" id="UP001207408"/>
    </source>
</evidence>
<gene>
    <name evidence="1" type="ORF">OM074_03375</name>
</gene>
<dbReference type="SUPFAM" id="SSF75169">
    <property type="entry name" value="DsrEFH-like"/>
    <property type="match status" value="1"/>
</dbReference>
<dbReference type="Gene3D" id="3.40.1260.10">
    <property type="entry name" value="DsrEFH-like"/>
    <property type="match status" value="1"/>
</dbReference>
<name>A0AAE3MB87_9BACT</name>
<dbReference type="InterPro" id="IPR027396">
    <property type="entry name" value="DsrEFH-like"/>
</dbReference>
<protein>
    <submittedName>
        <fullName evidence="1">DsrE family protein</fullName>
    </submittedName>
</protein>
<keyword evidence="2" id="KW-1185">Reference proteome</keyword>
<sequence>MNNTLIQITQDSMGNGDQELGQLLIANYLKLINEESKLPRFIALYNSGVKLICKGSPVIEQFKVLELAGVKLIACKTCLNHFNILETVEVGIPGTMIDIIELQKKAEKVINL</sequence>
<organism evidence="1 2">
    <name type="scientific">Plebeiibacterium marinum</name>
    <dbReference type="NCBI Taxonomy" id="2992111"/>
    <lineage>
        <taxon>Bacteria</taxon>
        <taxon>Pseudomonadati</taxon>
        <taxon>Bacteroidota</taxon>
        <taxon>Bacteroidia</taxon>
        <taxon>Marinilabiliales</taxon>
        <taxon>Marinilabiliaceae</taxon>
        <taxon>Plebeiibacterium</taxon>
    </lineage>
</organism>
<dbReference type="RefSeq" id="WP_301197870.1">
    <property type="nucleotide sequence ID" value="NZ_JAPDPI010000004.1"/>
</dbReference>
<dbReference type="EMBL" id="JAPDPI010000004">
    <property type="protein sequence ID" value="MCW3804651.1"/>
    <property type="molecule type" value="Genomic_DNA"/>
</dbReference>
<reference evidence="1" key="1">
    <citation type="submission" date="2022-10" db="EMBL/GenBank/DDBJ databases">
        <authorList>
            <person name="Yu W.X."/>
        </authorList>
    </citation>
    <scope>NUCLEOTIDE SEQUENCE</scope>
    <source>
        <strain evidence="1">D04</strain>
    </source>
</reference>
<dbReference type="AlphaFoldDB" id="A0AAE3MB87"/>
<dbReference type="Proteomes" id="UP001207408">
    <property type="component" value="Unassembled WGS sequence"/>
</dbReference>
<comment type="caution">
    <text evidence="1">The sequence shown here is derived from an EMBL/GenBank/DDBJ whole genome shotgun (WGS) entry which is preliminary data.</text>
</comment>
<evidence type="ECO:0000313" key="1">
    <source>
        <dbReference type="EMBL" id="MCW3804651.1"/>
    </source>
</evidence>
<dbReference type="InterPro" id="IPR003787">
    <property type="entry name" value="Sulphur_relay_DsrE/F-like"/>
</dbReference>